<reference evidence="1 2" key="1">
    <citation type="journal article" date="2019" name="Sci. Rep.">
        <title>Orb-weaving spider Araneus ventricosus genome elucidates the spidroin gene catalogue.</title>
        <authorList>
            <person name="Kono N."/>
            <person name="Nakamura H."/>
            <person name="Ohtoshi R."/>
            <person name="Moran D.A.P."/>
            <person name="Shinohara A."/>
            <person name="Yoshida Y."/>
            <person name="Fujiwara M."/>
            <person name="Mori M."/>
            <person name="Tomita M."/>
            <person name="Arakawa K."/>
        </authorList>
    </citation>
    <scope>NUCLEOTIDE SEQUENCE [LARGE SCALE GENOMIC DNA]</scope>
</reference>
<proteinExistence type="predicted"/>
<gene>
    <name evidence="1" type="ORF">AVEN_151840_1</name>
</gene>
<sequence length="137" mass="15656">MISTNVDAPIPSFYQRPNSSCIKFFGLLTHPLRVERRCHLQSVYLQDVISVDQTDEKSGCATASNLQPRLSRNQTYHLFGPLKQHLGGKHFADDDDVQLEFLLWMSQQPKEFYAAEIGALIKRRDKCINIGGDYVKK</sequence>
<protein>
    <submittedName>
        <fullName evidence="1">Uncharacterized protein</fullName>
    </submittedName>
</protein>
<dbReference type="AlphaFoldDB" id="A0A4Y2N9Q9"/>
<dbReference type="PANTHER" id="PTHR46060:SF1">
    <property type="entry name" value="MARINER MOS1 TRANSPOSASE-LIKE PROTEIN"/>
    <property type="match status" value="1"/>
</dbReference>
<name>A0A4Y2N9Q9_ARAVE</name>
<organism evidence="1 2">
    <name type="scientific">Araneus ventricosus</name>
    <name type="common">Orbweaver spider</name>
    <name type="synonym">Epeira ventricosa</name>
    <dbReference type="NCBI Taxonomy" id="182803"/>
    <lineage>
        <taxon>Eukaryota</taxon>
        <taxon>Metazoa</taxon>
        <taxon>Ecdysozoa</taxon>
        <taxon>Arthropoda</taxon>
        <taxon>Chelicerata</taxon>
        <taxon>Arachnida</taxon>
        <taxon>Araneae</taxon>
        <taxon>Araneomorphae</taxon>
        <taxon>Entelegynae</taxon>
        <taxon>Araneoidea</taxon>
        <taxon>Araneidae</taxon>
        <taxon>Araneus</taxon>
    </lineage>
</organism>
<keyword evidence="2" id="KW-1185">Reference proteome</keyword>
<evidence type="ECO:0000313" key="1">
    <source>
        <dbReference type="EMBL" id="GBN36125.1"/>
    </source>
</evidence>
<comment type="caution">
    <text evidence="1">The sequence shown here is derived from an EMBL/GenBank/DDBJ whole genome shotgun (WGS) entry which is preliminary data.</text>
</comment>
<dbReference type="EMBL" id="BGPR01008792">
    <property type="protein sequence ID" value="GBN36125.1"/>
    <property type="molecule type" value="Genomic_DNA"/>
</dbReference>
<dbReference type="InterPro" id="IPR036397">
    <property type="entry name" value="RNaseH_sf"/>
</dbReference>
<dbReference type="PANTHER" id="PTHR46060">
    <property type="entry name" value="MARINER MOS1 TRANSPOSASE-LIKE PROTEIN"/>
    <property type="match status" value="1"/>
</dbReference>
<evidence type="ECO:0000313" key="2">
    <source>
        <dbReference type="Proteomes" id="UP000499080"/>
    </source>
</evidence>
<dbReference type="OrthoDB" id="6432034at2759"/>
<accession>A0A4Y2N9Q9</accession>
<dbReference type="Proteomes" id="UP000499080">
    <property type="component" value="Unassembled WGS sequence"/>
</dbReference>
<dbReference type="Gene3D" id="3.30.420.10">
    <property type="entry name" value="Ribonuclease H-like superfamily/Ribonuclease H"/>
    <property type="match status" value="1"/>
</dbReference>
<dbReference type="GO" id="GO:0003676">
    <property type="term" value="F:nucleic acid binding"/>
    <property type="evidence" value="ECO:0007669"/>
    <property type="project" value="InterPro"/>
</dbReference>
<dbReference type="InterPro" id="IPR052709">
    <property type="entry name" value="Transposase-MT_Hybrid"/>
</dbReference>